<sequence>MISENTMMHKAMVEVGHLQNKPALEKLLTHLHRNVASCSPSFMETSRSWLCLWRLSPPSSLLKSSKPS</sequence>
<dbReference type="Proteomes" id="UP000234681">
    <property type="component" value="Chromosome 17"/>
</dbReference>
<protein>
    <submittedName>
        <fullName evidence="1">RCG45351</fullName>
    </submittedName>
</protein>
<accession>A6K9B2</accession>
<evidence type="ECO:0000313" key="2">
    <source>
        <dbReference type="Proteomes" id="UP000234681"/>
    </source>
</evidence>
<reference evidence="2" key="1">
    <citation type="submission" date="2005-09" db="EMBL/GenBank/DDBJ databases">
        <authorList>
            <person name="Mural R.J."/>
            <person name="Li P.W."/>
            <person name="Adams M.D."/>
            <person name="Amanatides P.G."/>
            <person name="Baden-Tillson H."/>
            <person name="Barnstead M."/>
            <person name="Chin S.H."/>
            <person name="Dew I."/>
            <person name="Evans C.A."/>
            <person name="Ferriera S."/>
            <person name="Flanigan M."/>
            <person name="Fosler C."/>
            <person name="Glodek A."/>
            <person name="Gu Z."/>
            <person name="Holt R.A."/>
            <person name="Jennings D."/>
            <person name="Kraft C.L."/>
            <person name="Lu F."/>
            <person name="Nguyen T."/>
            <person name="Nusskern D.R."/>
            <person name="Pfannkoch C.M."/>
            <person name="Sitter C."/>
            <person name="Sutton G.G."/>
            <person name="Venter J.C."/>
            <person name="Wang Z."/>
            <person name="Woodage T."/>
            <person name="Zheng X.H."/>
            <person name="Zhong F."/>
        </authorList>
    </citation>
    <scope>NUCLEOTIDE SEQUENCE [LARGE SCALE GENOMIC DNA]</scope>
    <source>
        <strain>BN</strain>
        <strain evidence="2">Sprague-Dawley</strain>
    </source>
</reference>
<dbReference type="AlphaFoldDB" id="A6K9B2"/>
<gene>
    <name evidence="1" type="ORF">rCG_45351</name>
</gene>
<dbReference type="EMBL" id="CH474030">
    <property type="protein sequence ID" value="EDL87406.1"/>
    <property type="molecule type" value="Genomic_DNA"/>
</dbReference>
<name>A6K9B2_RAT</name>
<proteinExistence type="predicted"/>
<organism evidence="1 2">
    <name type="scientific">Rattus norvegicus</name>
    <name type="common">Rat</name>
    <dbReference type="NCBI Taxonomy" id="10116"/>
    <lineage>
        <taxon>Eukaryota</taxon>
        <taxon>Metazoa</taxon>
        <taxon>Chordata</taxon>
        <taxon>Craniata</taxon>
        <taxon>Vertebrata</taxon>
        <taxon>Euteleostomi</taxon>
        <taxon>Mammalia</taxon>
        <taxon>Eutheria</taxon>
        <taxon>Euarchontoglires</taxon>
        <taxon>Glires</taxon>
        <taxon>Rodentia</taxon>
        <taxon>Myomorpha</taxon>
        <taxon>Muroidea</taxon>
        <taxon>Muridae</taxon>
        <taxon>Murinae</taxon>
        <taxon>Rattus</taxon>
    </lineage>
</organism>
<evidence type="ECO:0000313" key="1">
    <source>
        <dbReference type="EMBL" id="EDL87406.1"/>
    </source>
</evidence>